<keyword evidence="12" id="KW-0812">Transmembrane</keyword>
<evidence type="ECO:0000256" key="4">
    <source>
        <dbReference type="ARBA" id="ARBA00022617"/>
    </source>
</evidence>
<dbReference type="AlphaFoldDB" id="A0A8W8K8I1"/>
<dbReference type="Pfam" id="PF00067">
    <property type="entry name" value="p450"/>
    <property type="match status" value="1"/>
</dbReference>
<evidence type="ECO:0000256" key="3">
    <source>
        <dbReference type="ARBA" id="ARBA00010617"/>
    </source>
</evidence>
<dbReference type="EnsemblMetazoa" id="G2288.1">
    <property type="protein sequence ID" value="G2288.1:cds"/>
    <property type="gene ID" value="G2288"/>
</dbReference>
<dbReference type="InterPro" id="IPR002401">
    <property type="entry name" value="Cyt_P450_E_grp-I"/>
</dbReference>
<name>A0A8W8K8I1_MAGGI</name>
<evidence type="ECO:0000256" key="11">
    <source>
        <dbReference type="RuleBase" id="RU000461"/>
    </source>
</evidence>
<keyword evidence="12" id="KW-1133">Transmembrane helix</keyword>
<dbReference type="InterPro" id="IPR017972">
    <property type="entry name" value="Cyt_P450_CS"/>
</dbReference>
<dbReference type="PANTHER" id="PTHR24302:SF15">
    <property type="entry name" value="FATTY-ACID PEROXYGENASE"/>
    <property type="match status" value="1"/>
</dbReference>
<keyword evidence="7 11" id="KW-0560">Oxidoreductase</keyword>
<keyword evidence="6" id="KW-0492">Microsome</keyword>
<dbReference type="CDD" id="cd11055">
    <property type="entry name" value="CYP3A-like"/>
    <property type="match status" value="1"/>
</dbReference>
<feature type="transmembrane region" description="Helical" evidence="12">
    <location>
        <begin position="6"/>
        <end position="23"/>
    </location>
</feature>
<evidence type="ECO:0000256" key="1">
    <source>
        <dbReference type="ARBA" id="ARBA00004174"/>
    </source>
</evidence>
<reference evidence="13" key="1">
    <citation type="submission" date="2022-08" db="UniProtKB">
        <authorList>
            <consortium name="EnsemblMetazoa"/>
        </authorList>
    </citation>
    <scope>IDENTIFICATION</scope>
    <source>
        <strain evidence="13">05x7-T-G4-1.051#20</strain>
    </source>
</reference>
<comment type="similarity">
    <text evidence="3 11">Belongs to the cytochrome P450 family.</text>
</comment>
<evidence type="ECO:0000256" key="12">
    <source>
        <dbReference type="SAM" id="Phobius"/>
    </source>
</evidence>
<dbReference type="OrthoDB" id="2789670at2759"/>
<dbReference type="RefSeq" id="XP_034313894.1">
    <property type="nucleotide sequence ID" value="XM_034458003.2"/>
</dbReference>
<keyword evidence="5 10" id="KW-0479">Metal-binding</keyword>
<accession>A0A8W8K8I1</accession>
<dbReference type="Proteomes" id="UP000005408">
    <property type="component" value="Unassembled WGS sequence"/>
</dbReference>
<dbReference type="InterPro" id="IPR050705">
    <property type="entry name" value="Cytochrome_P450_3A"/>
</dbReference>
<dbReference type="PANTHER" id="PTHR24302">
    <property type="entry name" value="CYTOCHROME P450 FAMILY 3"/>
    <property type="match status" value="1"/>
</dbReference>
<keyword evidence="4 10" id="KW-0349">Heme</keyword>
<keyword evidence="11" id="KW-0503">Monooxygenase</keyword>
<keyword evidence="12" id="KW-0472">Membrane</keyword>
<dbReference type="SMR" id="A0A8W8K8I1"/>
<feature type="binding site" description="axial binding residue" evidence="10">
    <location>
        <position position="435"/>
    </location>
    <ligand>
        <name>heme</name>
        <dbReference type="ChEBI" id="CHEBI:30413"/>
    </ligand>
    <ligandPart>
        <name>Fe</name>
        <dbReference type="ChEBI" id="CHEBI:18248"/>
    </ligandPart>
</feature>
<evidence type="ECO:0000256" key="2">
    <source>
        <dbReference type="ARBA" id="ARBA00004406"/>
    </source>
</evidence>
<dbReference type="FunFam" id="1.10.630.10:FF:000042">
    <property type="entry name" value="Cytochrome P450"/>
    <property type="match status" value="1"/>
</dbReference>
<keyword evidence="14" id="KW-1185">Reference proteome</keyword>
<proteinExistence type="inferred from homology"/>
<keyword evidence="8 10" id="KW-0408">Iron</keyword>
<evidence type="ECO:0000256" key="10">
    <source>
        <dbReference type="PIRSR" id="PIRSR602401-1"/>
    </source>
</evidence>
<evidence type="ECO:0000313" key="14">
    <source>
        <dbReference type="Proteomes" id="UP000005408"/>
    </source>
</evidence>
<dbReference type="PROSITE" id="PS00086">
    <property type="entry name" value="CYTOCHROME_P450"/>
    <property type="match status" value="1"/>
</dbReference>
<evidence type="ECO:0000256" key="6">
    <source>
        <dbReference type="ARBA" id="ARBA00022848"/>
    </source>
</evidence>
<protein>
    <submittedName>
        <fullName evidence="13">Uncharacterized protein</fullName>
    </submittedName>
</protein>
<dbReference type="GO" id="GO:0008395">
    <property type="term" value="F:steroid hydroxylase activity"/>
    <property type="evidence" value="ECO:0007669"/>
    <property type="project" value="TreeGrafter"/>
</dbReference>
<dbReference type="PRINTS" id="PR00385">
    <property type="entry name" value="P450"/>
</dbReference>
<comment type="subcellular location">
    <subcellularLocation>
        <location evidence="2">Endoplasmic reticulum membrane</location>
        <topology evidence="2">Peripheral membrane protein</topology>
    </subcellularLocation>
    <subcellularLocation>
        <location evidence="1">Microsome membrane</location>
        <topology evidence="1">Peripheral membrane protein</topology>
    </subcellularLocation>
</comment>
<feature type="transmembrane region" description="Helical" evidence="12">
    <location>
        <begin position="228"/>
        <end position="246"/>
    </location>
</feature>
<evidence type="ECO:0000256" key="5">
    <source>
        <dbReference type="ARBA" id="ARBA00022723"/>
    </source>
</evidence>
<evidence type="ECO:0000256" key="7">
    <source>
        <dbReference type="ARBA" id="ARBA00023002"/>
    </source>
</evidence>
<evidence type="ECO:0000313" key="13">
    <source>
        <dbReference type="EnsemblMetazoa" id="G2288.1:cds"/>
    </source>
</evidence>
<dbReference type="GO" id="GO:0016705">
    <property type="term" value="F:oxidoreductase activity, acting on paired donors, with incorporation or reduction of molecular oxygen"/>
    <property type="evidence" value="ECO:0007669"/>
    <property type="project" value="InterPro"/>
</dbReference>
<comment type="cofactor">
    <cofactor evidence="10">
        <name>heme</name>
        <dbReference type="ChEBI" id="CHEBI:30413"/>
    </cofactor>
</comment>
<dbReference type="GeneID" id="105345458"/>
<dbReference type="Gene3D" id="1.10.630.10">
    <property type="entry name" value="Cytochrome P450"/>
    <property type="match status" value="1"/>
</dbReference>
<dbReference type="SUPFAM" id="SSF48264">
    <property type="entry name" value="Cytochrome P450"/>
    <property type="match status" value="1"/>
</dbReference>
<dbReference type="GO" id="GO:0005506">
    <property type="term" value="F:iron ion binding"/>
    <property type="evidence" value="ECO:0007669"/>
    <property type="project" value="InterPro"/>
</dbReference>
<comment type="function">
    <text evidence="9">Cytochromes P450 are a group of heme-thiolate monooxygenases. They oxidize a variety of structurally unrelated compounds, including steroids, fatty acids, and xenobiotics.</text>
</comment>
<keyword evidence="6" id="KW-0256">Endoplasmic reticulum</keyword>
<evidence type="ECO:0000256" key="8">
    <source>
        <dbReference type="ARBA" id="ARBA00023004"/>
    </source>
</evidence>
<sequence length="499" mass="57081">MIFYIATVIFIILALYKYLVYHFNTFERLGIPGPKPTFFLGNLLEIRNKGQLQAIIDWRKEYGRIFGYFEGYTPVLSVSDPDLLKDVLVKDFENFQSRKPFPLAPRKSLGLFLENGHQWKRSRTLLTPAFSAGKLKQMFGIMNECTDHLLESMNKKAKSCKTLDIYDLFQCLTLDVIGRCAFGLRTNAQADDKDPFLINVRSLFSRLSKTMILPAVMLLPFLQYFVFAMKNIVVLFGMNPVVWIRMKMKEIIQIRREMGANASTFDLVQQMLFSKVKDGSSAFSEREIVAQSMTFLLAGYETTSTVLAFFSHVLAHNQSVQKKLFDEVDSTIGETEVNYENVKELPYFDMVFDEVCRLYPTASLIVTRQAKNTATYNGITIPAGMNIQADVWSLHHDEEFWEQPSVFNPDRFRKENKQQIKSFSFLPFGAGPRSCIGSRFAMLETKVAMVRVLKQFSFTPCAGSTKDIELDCRGAIVPKHGINVQIESRDKSAKISRYS</sequence>
<dbReference type="KEGG" id="crg:105345458"/>
<dbReference type="GO" id="GO:0005789">
    <property type="term" value="C:endoplasmic reticulum membrane"/>
    <property type="evidence" value="ECO:0007669"/>
    <property type="project" value="UniProtKB-SubCell"/>
</dbReference>
<organism evidence="13 14">
    <name type="scientific">Magallana gigas</name>
    <name type="common">Pacific oyster</name>
    <name type="synonym">Crassostrea gigas</name>
    <dbReference type="NCBI Taxonomy" id="29159"/>
    <lineage>
        <taxon>Eukaryota</taxon>
        <taxon>Metazoa</taxon>
        <taxon>Spiralia</taxon>
        <taxon>Lophotrochozoa</taxon>
        <taxon>Mollusca</taxon>
        <taxon>Bivalvia</taxon>
        <taxon>Autobranchia</taxon>
        <taxon>Pteriomorphia</taxon>
        <taxon>Ostreida</taxon>
        <taxon>Ostreoidea</taxon>
        <taxon>Ostreidae</taxon>
        <taxon>Magallana</taxon>
    </lineage>
</organism>
<dbReference type="PRINTS" id="PR00463">
    <property type="entry name" value="EP450I"/>
</dbReference>
<dbReference type="InterPro" id="IPR001128">
    <property type="entry name" value="Cyt_P450"/>
</dbReference>
<dbReference type="InterPro" id="IPR036396">
    <property type="entry name" value="Cyt_P450_sf"/>
</dbReference>
<evidence type="ECO:0000256" key="9">
    <source>
        <dbReference type="ARBA" id="ARBA00043906"/>
    </source>
</evidence>
<dbReference type="GO" id="GO:0020037">
    <property type="term" value="F:heme binding"/>
    <property type="evidence" value="ECO:0007669"/>
    <property type="project" value="InterPro"/>
</dbReference>
<dbReference type="OMA" id="MVFDEVC"/>